<dbReference type="EMBL" id="JAHCDA010000002">
    <property type="protein sequence ID" value="MBS7811838.1"/>
    <property type="molecule type" value="Genomic_DNA"/>
</dbReference>
<feature type="transmembrane region" description="Helical" evidence="6">
    <location>
        <begin position="244"/>
        <end position="263"/>
    </location>
</feature>
<feature type="transmembrane region" description="Helical" evidence="6">
    <location>
        <begin position="269"/>
        <end position="286"/>
    </location>
</feature>
<feature type="transmembrane region" description="Helical" evidence="6">
    <location>
        <begin position="153"/>
        <end position="175"/>
    </location>
</feature>
<accession>A0ABS5QEN1</accession>
<evidence type="ECO:0000256" key="6">
    <source>
        <dbReference type="SAM" id="Phobius"/>
    </source>
</evidence>
<evidence type="ECO:0000256" key="2">
    <source>
        <dbReference type="ARBA" id="ARBA00009853"/>
    </source>
</evidence>
<feature type="transmembrane region" description="Helical" evidence="6">
    <location>
        <begin position="187"/>
        <end position="208"/>
    </location>
</feature>
<dbReference type="Proteomes" id="UP000766336">
    <property type="component" value="Unassembled WGS sequence"/>
</dbReference>
<gene>
    <name evidence="8" type="ORF">KHU32_12890</name>
</gene>
<evidence type="ECO:0000256" key="1">
    <source>
        <dbReference type="ARBA" id="ARBA00004141"/>
    </source>
</evidence>
<dbReference type="PANTHER" id="PTHR22911:SF6">
    <property type="entry name" value="SOLUTE CARRIER FAMILY 35 MEMBER G1"/>
    <property type="match status" value="1"/>
</dbReference>
<sequence length="302" mass="32271">MPLRHDARRGALLMLAATALFTIMGALIKLIGDRVHFFEIMFFRSLFAMPVVLAIVLRMGNPQLATKRLPAHVLRALTGAAAMACSFYSLTLLPFAEQTALTYTTPIFATLLAIPFLGEKVGVHRFSAVGLGFVGVLVIALGQGAFGGQVDPWIAIGMGLATIHGLFSASSTLLVRTLSGTERSTTIVIWQSLLTTALTALALPFVWTTPSWETFLVLIAIGGVGGVAQVMLTEAYASAQVSSLGAYSYTGILWAVVIGWLFFGEQPGWPTFLGAGLIVLAALYILRREMIRAAQKKSGARP</sequence>
<evidence type="ECO:0000313" key="8">
    <source>
        <dbReference type="EMBL" id="MBS7811838.1"/>
    </source>
</evidence>
<comment type="similarity">
    <text evidence="2">Belongs to the drug/metabolite transporter (DMT) superfamily. 10 TMS drug/metabolite exporter (DME) (TC 2.A.7.3) family.</text>
</comment>
<comment type="subcellular location">
    <subcellularLocation>
        <location evidence="1">Membrane</location>
        <topology evidence="1">Multi-pass membrane protein</topology>
    </subcellularLocation>
</comment>
<dbReference type="PANTHER" id="PTHR22911">
    <property type="entry name" value="ACYL-MALONYL CONDENSING ENZYME-RELATED"/>
    <property type="match status" value="1"/>
</dbReference>
<feature type="domain" description="EamA" evidence="7">
    <location>
        <begin position="156"/>
        <end position="286"/>
    </location>
</feature>
<dbReference type="RefSeq" id="WP_213670485.1">
    <property type="nucleotide sequence ID" value="NZ_JAHCDA010000002.1"/>
</dbReference>
<evidence type="ECO:0000256" key="4">
    <source>
        <dbReference type="ARBA" id="ARBA00022989"/>
    </source>
</evidence>
<evidence type="ECO:0000259" key="7">
    <source>
        <dbReference type="Pfam" id="PF00892"/>
    </source>
</evidence>
<reference evidence="8 9" key="1">
    <citation type="submission" date="2021-05" db="EMBL/GenBank/DDBJ databases">
        <title>Roseococcus sp. XZZS9, whole genome shotgun sequencing project.</title>
        <authorList>
            <person name="Zhao G."/>
            <person name="Shen L."/>
        </authorList>
    </citation>
    <scope>NUCLEOTIDE SEQUENCE [LARGE SCALE GENOMIC DNA]</scope>
    <source>
        <strain evidence="8 9">XZZS9</strain>
    </source>
</reference>
<dbReference type="InterPro" id="IPR000620">
    <property type="entry name" value="EamA_dom"/>
</dbReference>
<feature type="transmembrane region" description="Helical" evidence="6">
    <location>
        <begin position="12"/>
        <end position="31"/>
    </location>
</feature>
<name>A0ABS5QEN1_9PROT</name>
<keyword evidence="4 6" id="KW-1133">Transmembrane helix</keyword>
<evidence type="ECO:0000256" key="3">
    <source>
        <dbReference type="ARBA" id="ARBA00022692"/>
    </source>
</evidence>
<keyword evidence="5 6" id="KW-0472">Membrane</keyword>
<dbReference type="Pfam" id="PF00892">
    <property type="entry name" value="EamA"/>
    <property type="match status" value="2"/>
</dbReference>
<feature type="transmembrane region" description="Helical" evidence="6">
    <location>
        <begin position="100"/>
        <end position="117"/>
    </location>
</feature>
<feature type="transmembrane region" description="Helical" evidence="6">
    <location>
        <begin position="214"/>
        <end position="232"/>
    </location>
</feature>
<feature type="domain" description="EamA" evidence="7">
    <location>
        <begin position="9"/>
        <end position="140"/>
    </location>
</feature>
<keyword evidence="9" id="KW-1185">Reference proteome</keyword>
<feature type="transmembrane region" description="Helical" evidence="6">
    <location>
        <begin position="129"/>
        <end position="147"/>
    </location>
</feature>
<keyword evidence="3 6" id="KW-0812">Transmembrane</keyword>
<evidence type="ECO:0000256" key="5">
    <source>
        <dbReference type="ARBA" id="ARBA00023136"/>
    </source>
</evidence>
<dbReference type="SUPFAM" id="SSF103481">
    <property type="entry name" value="Multidrug resistance efflux transporter EmrE"/>
    <property type="match status" value="2"/>
</dbReference>
<protein>
    <submittedName>
        <fullName evidence="8">DMT family transporter</fullName>
    </submittedName>
</protein>
<proteinExistence type="inferred from homology"/>
<evidence type="ECO:0000313" key="9">
    <source>
        <dbReference type="Proteomes" id="UP000766336"/>
    </source>
</evidence>
<comment type="caution">
    <text evidence="8">The sequence shown here is derived from an EMBL/GenBank/DDBJ whole genome shotgun (WGS) entry which is preliminary data.</text>
</comment>
<dbReference type="InterPro" id="IPR037185">
    <property type="entry name" value="EmrE-like"/>
</dbReference>
<feature type="transmembrane region" description="Helical" evidence="6">
    <location>
        <begin position="37"/>
        <end position="60"/>
    </location>
</feature>
<feature type="transmembrane region" description="Helical" evidence="6">
    <location>
        <begin position="72"/>
        <end position="94"/>
    </location>
</feature>
<organism evidence="8 9">
    <name type="scientific">Roseococcus pinisoli</name>
    <dbReference type="NCBI Taxonomy" id="2835040"/>
    <lineage>
        <taxon>Bacteria</taxon>
        <taxon>Pseudomonadati</taxon>
        <taxon>Pseudomonadota</taxon>
        <taxon>Alphaproteobacteria</taxon>
        <taxon>Acetobacterales</taxon>
        <taxon>Roseomonadaceae</taxon>
        <taxon>Roseococcus</taxon>
    </lineage>
</organism>